<dbReference type="AlphaFoldDB" id="A0AAE1QK44"/>
<dbReference type="PANTHER" id="PTHR47959:SF21">
    <property type="entry name" value="DEAD-BOX HELICASE 56"/>
    <property type="match status" value="1"/>
</dbReference>
<protein>
    <recommendedName>
        <fullName evidence="1">RNA helicase</fullName>
        <ecNumber evidence="1">3.6.4.13</ecNumber>
    </recommendedName>
</protein>
<dbReference type="PROSITE" id="PS51194">
    <property type="entry name" value="HELICASE_CTER"/>
    <property type="match status" value="1"/>
</dbReference>
<name>A0AAE1QK44_9EUCA</name>
<dbReference type="GO" id="GO:0016787">
    <property type="term" value="F:hydrolase activity"/>
    <property type="evidence" value="ECO:0007669"/>
    <property type="project" value="UniProtKB-KW"/>
</dbReference>
<dbReference type="InterPro" id="IPR011545">
    <property type="entry name" value="DEAD/DEAH_box_helicase_dom"/>
</dbReference>
<dbReference type="InterPro" id="IPR027417">
    <property type="entry name" value="P-loop_NTPase"/>
</dbReference>
<dbReference type="SUPFAM" id="SSF52540">
    <property type="entry name" value="P-loop containing nucleoside triphosphate hydrolases"/>
    <property type="match status" value="2"/>
</dbReference>
<dbReference type="InterPro" id="IPR001650">
    <property type="entry name" value="Helicase_C-like"/>
</dbReference>
<dbReference type="GO" id="GO:0005524">
    <property type="term" value="F:ATP binding"/>
    <property type="evidence" value="ECO:0007669"/>
    <property type="project" value="UniProtKB-KW"/>
</dbReference>
<dbReference type="GO" id="GO:0005829">
    <property type="term" value="C:cytosol"/>
    <property type="evidence" value="ECO:0007669"/>
    <property type="project" value="TreeGrafter"/>
</dbReference>
<reference evidence="14" key="1">
    <citation type="submission" date="2023-11" db="EMBL/GenBank/DDBJ databases">
        <title>Genome assemblies of two species of porcelain crab, Petrolisthes cinctipes and Petrolisthes manimaculis (Anomura: Porcellanidae).</title>
        <authorList>
            <person name="Angst P."/>
        </authorList>
    </citation>
    <scope>NUCLEOTIDE SEQUENCE</scope>
    <source>
        <strain evidence="14">PB745_02</strain>
        <tissue evidence="14">Gill</tissue>
    </source>
</reference>
<evidence type="ECO:0000259" key="12">
    <source>
        <dbReference type="PROSITE" id="PS51194"/>
    </source>
</evidence>
<dbReference type="Pfam" id="PF00271">
    <property type="entry name" value="Helicase_C"/>
    <property type="match status" value="1"/>
</dbReference>
<evidence type="ECO:0000256" key="10">
    <source>
        <dbReference type="SAM" id="MobiDB-lite"/>
    </source>
</evidence>
<keyword evidence="6" id="KW-0694">RNA-binding</keyword>
<comment type="caution">
    <text evidence="14">The sequence shown here is derived from an EMBL/GenBank/DDBJ whole genome shotgun (WGS) entry which is preliminary data.</text>
</comment>
<dbReference type="CDD" id="cd18787">
    <property type="entry name" value="SF2_C_DEAD"/>
    <property type="match status" value="1"/>
</dbReference>
<feature type="compositionally biased region" description="Basic residues" evidence="10">
    <location>
        <begin position="331"/>
        <end position="340"/>
    </location>
</feature>
<dbReference type="PANTHER" id="PTHR47959">
    <property type="entry name" value="ATP-DEPENDENT RNA HELICASE RHLE-RELATED"/>
    <property type="match status" value="1"/>
</dbReference>
<keyword evidence="4" id="KW-0347">Helicase</keyword>
<dbReference type="Proteomes" id="UP001292094">
    <property type="component" value="Unassembled WGS sequence"/>
</dbReference>
<keyword evidence="15" id="KW-1185">Reference proteome</keyword>
<evidence type="ECO:0000259" key="11">
    <source>
        <dbReference type="PROSITE" id="PS51192"/>
    </source>
</evidence>
<evidence type="ECO:0000256" key="5">
    <source>
        <dbReference type="ARBA" id="ARBA00022840"/>
    </source>
</evidence>
<dbReference type="GO" id="GO:0003723">
    <property type="term" value="F:RNA binding"/>
    <property type="evidence" value="ECO:0007669"/>
    <property type="project" value="UniProtKB-KW"/>
</dbReference>
<evidence type="ECO:0000256" key="6">
    <source>
        <dbReference type="ARBA" id="ARBA00022884"/>
    </source>
</evidence>
<comment type="similarity">
    <text evidence="7">Belongs to the DEAD box helicase family. DDX56/DBP9 subfamily.</text>
</comment>
<evidence type="ECO:0000256" key="8">
    <source>
        <dbReference type="ARBA" id="ARBA00047984"/>
    </source>
</evidence>
<dbReference type="InterPro" id="IPR050079">
    <property type="entry name" value="DEAD_box_RNA_helicase"/>
</dbReference>
<dbReference type="InterPro" id="IPR014001">
    <property type="entry name" value="Helicase_ATP-bd"/>
</dbReference>
<dbReference type="Pfam" id="PF00270">
    <property type="entry name" value="DEAD"/>
    <property type="match status" value="1"/>
</dbReference>
<evidence type="ECO:0000313" key="14">
    <source>
        <dbReference type="EMBL" id="KAK4327881.1"/>
    </source>
</evidence>
<accession>A0AAE1QK44</accession>
<dbReference type="PROSITE" id="PS51192">
    <property type="entry name" value="HELICASE_ATP_BIND_1"/>
    <property type="match status" value="1"/>
</dbReference>
<dbReference type="CDD" id="cd17961">
    <property type="entry name" value="DEADc_DDX56"/>
    <property type="match status" value="1"/>
</dbReference>
<dbReference type="InterPro" id="IPR014014">
    <property type="entry name" value="RNA_helicase_DEAD_Q_motif"/>
</dbReference>
<keyword evidence="2" id="KW-0547">Nucleotide-binding</keyword>
<dbReference type="GO" id="GO:0003724">
    <property type="term" value="F:RNA helicase activity"/>
    <property type="evidence" value="ECO:0007669"/>
    <property type="project" value="UniProtKB-EC"/>
</dbReference>
<evidence type="ECO:0000256" key="3">
    <source>
        <dbReference type="ARBA" id="ARBA00022801"/>
    </source>
</evidence>
<dbReference type="SMART" id="SM00487">
    <property type="entry name" value="DEXDc"/>
    <property type="match status" value="1"/>
</dbReference>
<feature type="region of interest" description="Disordered" evidence="10">
    <location>
        <begin position="512"/>
        <end position="554"/>
    </location>
</feature>
<feature type="domain" description="Helicase C-terminal" evidence="12">
    <location>
        <begin position="252"/>
        <end position="420"/>
    </location>
</feature>
<feature type="region of interest" description="Disordered" evidence="10">
    <location>
        <begin position="324"/>
        <end position="344"/>
    </location>
</feature>
<feature type="domain" description="Helicase ATP-binding" evidence="11">
    <location>
        <begin position="44"/>
        <end position="222"/>
    </location>
</feature>
<evidence type="ECO:0000256" key="2">
    <source>
        <dbReference type="ARBA" id="ARBA00022741"/>
    </source>
</evidence>
<evidence type="ECO:0000259" key="13">
    <source>
        <dbReference type="PROSITE" id="PS51195"/>
    </source>
</evidence>
<dbReference type="EMBL" id="JAWZYT010000116">
    <property type="protein sequence ID" value="KAK4327881.1"/>
    <property type="molecule type" value="Genomic_DNA"/>
</dbReference>
<evidence type="ECO:0000256" key="9">
    <source>
        <dbReference type="PROSITE-ProRule" id="PRU00552"/>
    </source>
</evidence>
<feature type="compositionally biased region" description="Basic and acidic residues" evidence="10">
    <location>
        <begin position="514"/>
        <end position="527"/>
    </location>
</feature>
<proteinExistence type="inferred from homology"/>
<feature type="domain" description="DEAD-box RNA helicase Q" evidence="13">
    <location>
        <begin position="13"/>
        <end position="41"/>
    </location>
</feature>
<evidence type="ECO:0000256" key="1">
    <source>
        <dbReference type="ARBA" id="ARBA00012552"/>
    </source>
</evidence>
<dbReference type="SMART" id="SM00490">
    <property type="entry name" value="HELICc"/>
    <property type="match status" value="1"/>
</dbReference>
<dbReference type="Gene3D" id="3.40.50.300">
    <property type="entry name" value="P-loop containing nucleotide triphosphate hydrolases"/>
    <property type="match status" value="2"/>
</dbReference>
<comment type="catalytic activity">
    <reaction evidence="8">
        <text>ATP + H2O = ADP + phosphate + H(+)</text>
        <dbReference type="Rhea" id="RHEA:13065"/>
        <dbReference type="ChEBI" id="CHEBI:15377"/>
        <dbReference type="ChEBI" id="CHEBI:15378"/>
        <dbReference type="ChEBI" id="CHEBI:30616"/>
        <dbReference type="ChEBI" id="CHEBI:43474"/>
        <dbReference type="ChEBI" id="CHEBI:456216"/>
        <dbReference type="EC" id="3.6.4.13"/>
    </reaction>
</comment>
<evidence type="ECO:0000256" key="7">
    <source>
        <dbReference type="ARBA" id="ARBA00038041"/>
    </source>
</evidence>
<evidence type="ECO:0000256" key="4">
    <source>
        <dbReference type="ARBA" id="ARBA00022806"/>
    </source>
</evidence>
<keyword evidence="3" id="KW-0378">Hydrolase</keyword>
<gene>
    <name evidence="14" type="ORF">Pmani_001687</name>
</gene>
<organism evidence="14 15">
    <name type="scientific">Petrolisthes manimaculis</name>
    <dbReference type="NCBI Taxonomy" id="1843537"/>
    <lineage>
        <taxon>Eukaryota</taxon>
        <taxon>Metazoa</taxon>
        <taxon>Ecdysozoa</taxon>
        <taxon>Arthropoda</taxon>
        <taxon>Crustacea</taxon>
        <taxon>Multicrustacea</taxon>
        <taxon>Malacostraca</taxon>
        <taxon>Eumalacostraca</taxon>
        <taxon>Eucarida</taxon>
        <taxon>Decapoda</taxon>
        <taxon>Pleocyemata</taxon>
        <taxon>Anomura</taxon>
        <taxon>Galatheoidea</taxon>
        <taxon>Porcellanidae</taxon>
        <taxon>Petrolisthes</taxon>
    </lineage>
</organism>
<dbReference type="PROSITE" id="PS51195">
    <property type="entry name" value="Q_MOTIF"/>
    <property type="match status" value="1"/>
</dbReference>
<feature type="short sequence motif" description="Q motif" evidence="9">
    <location>
        <begin position="13"/>
        <end position="41"/>
    </location>
</feature>
<evidence type="ECO:0000313" key="15">
    <source>
        <dbReference type="Proteomes" id="UP001292094"/>
    </source>
</evidence>
<sequence length="554" mass="63327">MDTDALADEEKTVQFHEMGLDDRILEAIAKQGWKEPTLIQEKAIPFVLEGKDVLARAKTGSGKTGAFVIPAIHKILEGKRTAVEQSVQVLILAPSRELCKQIKEHIAKLTMWCKREVRYIDVAPIAPIEAQRPLLVDKPDIVVGTPTRVLKHITAGNLTIKDSLKMLVIDEADLMFTFEYLGDIEAVFKHLPKIYQSFVTSATMSGNVKEYKKLALTKPVVLKLEEPPMPTATQLTHYVIKHETLDKAVMLFVLFRLNLIRGKTIVFVNTVDTGYKLRMFLSQFGIKACVLNSEMPVASRCHIVEQFNGGQYDIILASDELTLDDPSTRKNQPKKGKRKKDKESGVSRGIDFQFVSNVINFDFPRNTDSYIHRAGRTARGTNLGTVLSMVAVHEMVIYAQVEEKLKTLMPEMEGSVFKDFKFDMSQLEGFKYRAKDAWNRCTSIAILETRKKELKRELLQSEKLQTFFKDHPKDLQALRHDNPKHNLTPLKHLRDVPEYIMPQKLQRFSRFYKNKKDNQGTPKDRGTKAQKKYQKRKADPLKSMEFSGFKKKKT</sequence>
<keyword evidence="5" id="KW-0067">ATP-binding</keyword>
<dbReference type="EC" id="3.6.4.13" evidence="1"/>